<reference evidence="1" key="1">
    <citation type="journal article" date="2021" name="Nat. Commun.">
        <title>Genetic determinants of endophytism in the Arabidopsis root mycobiome.</title>
        <authorList>
            <person name="Mesny F."/>
            <person name="Miyauchi S."/>
            <person name="Thiergart T."/>
            <person name="Pickel B."/>
            <person name="Atanasova L."/>
            <person name="Karlsson M."/>
            <person name="Huettel B."/>
            <person name="Barry K.W."/>
            <person name="Haridas S."/>
            <person name="Chen C."/>
            <person name="Bauer D."/>
            <person name="Andreopoulos W."/>
            <person name="Pangilinan J."/>
            <person name="LaButti K."/>
            <person name="Riley R."/>
            <person name="Lipzen A."/>
            <person name="Clum A."/>
            <person name="Drula E."/>
            <person name="Henrissat B."/>
            <person name="Kohler A."/>
            <person name="Grigoriev I.V."/>
            <person name="Martin F.M."/>
            <person name="Hacquard S."/>
        </authorList>
    </citation>
    <scope>NUCLEOTIDE SEQUENCE</scope>
    <source>
        <strain evidence="1">MPI-CAGE-AT-0016</strain>
    </source>
</reference>
<name>A0A8K0WZQ9_9PEZI</name>
<dbReference type="AlphaFoldDB" id="A0A8K0WZQ9"/>
<dbReference type="InterPro" id="IPR038781">
    <property type="entry name" value="C365.16-ike"/>
</dbReference>
<accession>A0A8K0WZQ9</accession>
<dbReference type="GO" id="GO:0005739">
    <property type="term" value="C:mitochondrion"/>
    <property type="evidence" value="ECO:0007669"/>
    <property type="project" value="TreeGrafter"/>
</dbReference>
<dbReference type="Proteomes" id="UP000813385">
    <property type="component" value="Unassembled WGS sequence"/>
</dbReference>
<gene>
    <name evidence="1" type="ORF">B0T11DRAFT_115953</name>
</gene>
<sequence>MSTHSSDNACDRLAPNPVVTLAPARAVELTGSNPLVAAMKPPVPQALPTSRLAESTEKTWNTKNLGLRLGADALSAACAGTMVAPIVTMIDRSIMENASGRDTLMNSIKSSIRTLLTRPQTFIFSKPAALIFCLYGGTYLTANTIDTASSTMANKPATTVTAGAAKFAASSTANIGICIYKDQVFVRMFGPPGVVPRPVPLPSSALFAVRDCITMFSSFNVPSMLGPWLDERMSENLRKAASGMTIAQFAVPAAVQLASTPLHLLGLDLYNRPTSEGTVAWRDRWTTVRKTWAVSVVARIARIVPAYGFGGVVNTKIRRNLMEGLV</sequence>
<evidence type="ECO:0008006" key="3">
    <source>
        <dbReference type="Google" id="ProtNLM"/>
    </source>
</evidence>
<protein>
    <recommendedName>
        <fullName evidence="3">Sequence orphan</fullName>
    </recommendedName>
</protein>
<organism evidence="1 2">
    <name type="scientific">Plectosphaerella cucumerina</name>
    <dbReference type="NCBI Taxonomy" id="40658"/>
    <lineage>
        <taxon>Eukaryota</taxon>
        <taxon>Fungi</taxon>
        <taxon>Dikarya</taxon>
        <taxon>Ascomycota</taxon>
        <taxon>Pezizomycotina</taxon>
        <taxon>Sordariomycetes</taxon>
        <taxon>Hypocreomycetidae</taxon>
        <taxon>Glomerellales</taxon>
        <taxon>Plectosphaerellaceae</taxon>
        <taxon>Plectosphaerella</taxon>
    </lineage>
</organism>
<proteinExistence type="predicted"/>
<dbReference type="PANTHER" id="PTHR37845">
    <property type="entry name" value="SEQUENCE ORPHAN"/>
    <property type="match status" value="1"/>
</dbReference>
<dbReference type="PANTHER" id="PTHR37845:SF1">
    <property type="entry name" value="SEQUENCE ORPHAN"/>
    <property type="match status" value="1"/>
</dbReference>
<comment type="caution">
    <text evidence="1">The sequence shown here is derived from an EMBL/GenBank/DDBJ whole genome shotgun (WGS) entry which is preliminary data.</text>
</comment>
<dbReference type="EMBL" id="JAGPXD010000005">
    <property type="protein sequence ID" value="KAH7353227.1"/>
    <property type="molecule type" value="Genomic_DNA"/>
</dbReference>
<evidence type="ECO:0000313" key="1">
    <source>
        <dbReference type="EMBL" id="KAH7353227.1"/>
    </source>
</evidence>
<dbReference type="OrthoDB" id="275936at2759"/>
<keyword evidence="2" id="KW-1185">Reference proteome</keyword>
<evidence type="ECO:0000313" key="2">
    <source>
        <dbReference type="Proteomes" id="UP000813385"/>
    </source>
</evidence>